<organism evidence="5 6">
    <name type="scientific">Naegleria fowleri</name>
    <name type="common">Brain eating amoeba</name>
    <dbReference type="NCBI Taxonomy" id="5763"/>
    <lineage>
        <taxon>Eukaryota</taxon>
        <taxon>Discoba</taxon>
        <taxon>Heterolobosea</taxon>
        <taxon>Tetramitia</taxon>
        <taxon>Eutetramitia</taxon>
        <taxon>Vahlkampfiidae</taxon>
        <taxon>Naegleria</taxon>
    </lineage>
</organism>
<dbReference type="OrthoDB" id="432381at2759"/>
<evidence type="ECO:0000313" key="5">
    <source>
        <dbReference type="EMBL" id="KAF0981275.1"/>
    </source>
</evidence>
<dbReference type="Gene3D" id="3.90.245.10">
    <property type="entry name" value="Ribonucleoside hydrolase-like"/>
    <property type="match status" value="1"/>
</dbReference>
<reference evidence="5 6" key="1">
    <citation type="journal article" date="2019" name="Sci. Rep.">
        <title>Nanopore sequencing improves the draft genome of the human pathogenic amoeba Naegleria fowleri.</title>
        <authorList>
            <person name="Liechti N."/>
            <person name="Schurch N."/>
            <person name="Bruggmann R."/>
            <person name="Wittwer M."/>
        </authorList>
    </citation>
    <scope>NUCLEOTIDE SEQUENCE [LARGE SCALE GENOMIC DNA]</scope>
    <source>
        <strain evidence="5 6">ATCC 30894</strain>
    </source>
</reference>
<evidence type="ECO:0000256" key="3">
    <source>
        <dbReference type="ARBA" id="ARBA00023295"/>
    </source>
</evidence>
<feature type="domain" description="Inosine/uridine-preferring nucleoside hydrolase" evidence="4">
    <location>
        <begin position="27"/>
        <end position="363"/>
    </location>
</feature>
<keyword evidence="3" id="KW-0326">Glycosidase</keyword>
<evidence type="ECO:0000256" key="2">
    <source>
        <dbReference type="ARBA" id="ARBA00022801"/>
    </source>
</evidence>
<evidence type="ECO:0000313" key="6">
    <source>
        <dbReference type="Proteomes" id="UP000444721"/>
    </source>
</evidence>
<dbReference type="RefSeq" id="XP_044565988.1">
    <property type="nucleotide sequence ID" value="XM_044703065.1"/>
</dbReference>
<dbReference type="OMA" id="TWFSIGP"/>
<dbReference type="GeneID" id="68119750"/>
<gene>
    <name evidence="5" type="ORF">FDP41_012535</name>
</gene>
<comment type="caution">
    <text evidence="5">The sequence shown here is derived from an EMBL/GenBank/DDBJ whole genome shotgun (WGS) entry which is preliminary data.</text>
</comment>
<comment type="similarity">
    <text evidence="1">Belongs to the IUNH family.</text>
</comment>
<dbReference type="Pfam" id="PF01156">
    <property type="entry name" value="IU_nuc_hydro"/>
    <property type="match status" value="1"/>
</dbReference>
<dbReference type="AlphaFoldDB" id="A0A6A5C701"/>
<keyword evidence="2" id="KW-0378">Hydrolase</keyword>
<evidence type="ECO:0000256" key="1">
    <source>
        <dbReference type="ARBA" id="ARBA00009176"/>
    </source>
</evidence>
<keyword evidence="6" id="KW-1185">Reference proteome</keyword>
<dbReference type="VEuPathDB" id="AmoebaDB:FDP41_012535"/>
<dbReference type="SUPFAM" id="SSF53590">
    <property type="entry name" value="Nucleoside hydrolase"/>
    <property type="match status" value="1"/>
</dbReference>
<dbReference type="GO" id="GO:0006152">
    <property type="term" value="P:purine nucleoside catabolic process"/>
    <property type="evidence" value="ECO:0007669"/>
    <property type="project" value="TreeGrafter"/>
</dbReference>
<sequence>MSQTPPQIPPFLPSESFSHHQEQQHNIIIDTDLGTDDVFAITNLTAVTLKNPKIKICAISLVKGMQLHLDRGIDLIQRMQLVSNFLPSNCHLFMGANERISNKESSHCFSEAKWFQDYDFYRIHRDLADLMKLPKVEENHSQQQLKVISENDYENEMLKLLEQAPHDSYYTWFSIGPLTNLAKLCKKNSELVKKKLKMVVIMGGALFVQEPVNEKNGSEWNFFCDGEAAKIVLETLSEKILLFELSVANLNVVSQENLKIIQDIISTPYDDKPLPPIVKMRHDLLLVTLESTSYDTSTSCVLFCPEMFTFQQVNIQAFGQDPLEGVIRLVAEDKGGDMSNQQQKNQEISIWCAKSINKEKFFEIVKERLLDFSEYY</sequence>
<dbReference type="InterPro" id="IPR001910">
    <property type="entry name" value="Inosine/uridine_hydrolase_dom"/>
</dbReference>
<dbReference type="EMBL" id="VFQX01000015">
    <property type="protein sequence ID" value="KAF0981275.1"/>
    <property type="molecule type" value="Genomic_DNA"/>
</dbReference>
<dbReference type="InterPro" id="IPR023186">
    <property type="entry name" value="IUNH"/>
</dbReference>
<dbReference type="PANTHER" id="PTHR12304:SF4">
    <property type="entry name" value="URIDINE NUCLEOSIDASE"/>
    <property type="match status" value="1"/>
</dbReference>
<accession>A0A6A5C701</accession>
<dbReference type="InterPro" id="IPR036452">
    <property type="entry name" value="Ribo_hydro-like"/>
</dbReference>
<dbReference type="Proteomes" id="UP000444721">
    <property type="component" value="Unassembled WGS sequence"/>
</dbReference>
<name>A0A6A5C701_NAEFO</name>
<dbReference type="VEuPathDB" id="AmoebaDB:NF0069200"/>
<evidence type="ECO:0000259" key="4">
    <source>
        <dbReference type="Pfam" id="PF01156"/>
    </source>
</evidence>
<dbReference type="GO" id="GO:0008477">
    <property type="term" value="F:purine nucleosidase activity"/>
    <property type="evidence" value="ECO:0007669"/>
    <property type="project" value="TreeGrafter"/>
</dbReference>
<protein>
    <recommendedName>
        <fullName evidence="4">Inosine/uridine-preferring nucleoside hydrolase domain-containing protein</fullName>
    </recommendedName>
</protein>
<dbReference type="PANTHER" id="PTHR12304">
    <property type="entry name" value="INOSINE-URIDINE PREFERRING NUCLEOSIDE HYDROLASE"/>
    <property type="match status" value="1"/>
</dbReference>
<proteinExistence type="inferred from homology"/>
<dbReference type="VEuPathDB" id="AmoebaDB:NfTy_023790"/>
<dbReference type="GO" id="GO:0005829">
    <property type="term" value="C:cytosol"/>
    <property type="evidence" value="ECO:0007669"/>
    <property type="project" value="TreeGrafter"/>
</dbReference>